<feature type="transmembrane region" description="Helical" evidence="1">
    <location>
        <begin position="93"/>
        <end position="110"/>
    </location>
</feature>
<name>A0ABU3R9K3_9BACL</name>
<accession>A0ABU3R9K3</accession>
<evidence type="ECO:0008006" key="4">
    <source>
        <dbReference type="Google" id="ProtNLM"/>
    </source>
</evidence>
<gene>
    <name evidence="2" type="ORF">RQP52_07635</name>
</gene>
<feature type="transmembrane region" description="Helical" evidence="1">
    <location>
        <begin position="37"/>
        <end position="55"/>
    </location>
</feature>
<feature type="transmembrane region" description="Helical" evidence="1">
    <location>
        <begin position="7"/>
        <end position="25"/>
    </location>
</feature>
<evidence type="ECO:0000256" key="1">
    <source>
        <dbReference type="SAM" id="Phobius"/>
    </source>
</evidence>
<keyword evidence="3" id="KW-1185">Reference proteome</keyword>
<organism evidence="2 3">
    <name type="scientific">Paenibacillus violae</name>
    <dbReference type="NCBI Taxonomy" id="3077234"/>
    <lineage>
        <taxon>Bacteria</taxon>
        <taxon>Bacillati</taxon>
        <taxon>Bacillota</taxon>
        <taxon>Bacilli</taxon>
        <taxon>Bacillales</taxon>
        <taxon>Paenibacillaceae</taxon>
        <taxon>Paenibacillus</taxon>
    </lineage>
</organism>
<keyword evidence="1" id="KW-1133">Transmembrane helix</keyword>
<proteinExistence type="predicted"/>
<keyword evidence="1" id="KW-0812">Transmembrane</keyword>
<dbReference type="Proteomes" id="UP001260980">
    <property type="component" value="Unassembled WGS sequence"/>
</dbReference>
<dbReference type="RefSeq" id="WP_315950605.1">
    <property type="nucleotide sequence ID" value="NZ_JAWCUD010000002.1"/>
</dbReference>
<reference evidence="2 3" key="1">
    <citation type="submission" date="2023-10" db="EMBL/GenBank/DDBJ databases">
        <title>Paenibacillus strain PFR10 Genome sequencing and assembly.</title>
        <authorList>
            <person name="Kim I."/>
        </authorList>
    </citation>
    <scope>NUCLEOTIDE SEQUENCE [LARGE SCALE GENOMIC DNA]</scope>
    <source>
        <strain evidence="2 3">PFR10</strain>
    </source>
</reference>
<evidence type="ECO:0000313" key="3">
    <source>
        <dbReference type="Proteomes" id="UP001260980"/>
    </source>
</evidence>
<evidence type="ECO:0000313" key="2">
    <source>
        <dbReference type="EMBL" id="MDU0200957.1"/>
    </source>
</evidence>
<sequence length="143" mass="16045">MKNPISYYFLSFAGVALLSMGIISIKTIEDPQGILRALPYICVGLGCGIFGHGMGEIINRHLMKNNPAAAKQMEIEKNDERNLAIANRAKAKAYDMIVFLFGALLLAFALMGIDKITVLILAFAYMFILGYNVYYRVKYYKEM</sequence>
<comment type="caution">
    <text evidence="2">The sequence shown here is derived from an EMBL/GenBank/DDBJ whole genome shotgun (WGS) entry which is preliminary data.</text>
</comment>
<keyword evidence="1" id="KW-0472">Membrane</keyword>
<protein>
    <recommendedName>
        <fullName evidence="4">DUF2178 domain-containing protein</fullName>
    </recommendedName>
</protein>
<dbReference type="EMBL" id="JAWCUD010000002">
    <property type="protein sequence ID" value="MDU0200957.1"/>
    <property type="molecule type" value="Genomic_DNA"/>
</dbReference>
<feature type="transmembrane region" description="Helical" evidence="1">
    <location>
        <begin position="116"/>
        <end position="135"/>
    </location>
</feature>